<dbReference type="RefSeq" id="WP_105015308.1">
    <property type="nucleotide sequence ID" value="NZ_MSCN01000001.1"/>
</dbReference>
<evidence type="ECO:0000256" key="8">
    <source>
        <dbReference type="PROSITE-ProRule" id="PRU01360"/>
    </source>
</evidence>
<dbReference type="EMBL" id="MSCN01000001">
    <property type="protein sequence ID" value="PQJ78715.1"/>
    <property type="molecule type" value="Genomic_DNA"/>
</dbReference>
<dbReference type="InterPro" id="IPR036942">
    <property type="entry name" value="Beta-barrel_TonB_sf"/>
</dbReference>
<keyword evidence="4 8" id="KW-0812">Transmembrane</keyword>
<keyword evidence="6 8" id="KW-0472">Membrane</keyword>
<comment type="similarity">
    <text evidence="8">Belongs to the TonB-dependent receptor family.</text>
</comment>
<accession>A0A2S7WM79</accession>
<dbReference type="PANTHER" id="PTHR30069:SF29">
    <property type="entry name" value="HEMOGLOBIN AND HEMOGLOBIN-HAPTOGLOBIN-BINDING PROTEIN 1-RELATED"/>
    <property type="match status" value="1"/>
</dbReference>
<dbReference type="Gene3D" id="2.60.40.1120">
    <property type="entry name" value="Carboxypeptidase-like, regulatory domain"/>
    <property type="match status" value="1"/>
</dbReference>
<sequence>MRKKIMLLLFLINSVFVFAQTINIKGIVKDAKTGDILPGVSIQIKGTTIGTETDFDGVYNLSKVKKGAVLVFNYLGYKTKEVIVNQSQIDVSLDESAESLDEIVVIGYGTQTKKEVTGAVTVVGSAQIEDLKPTRIEQALQGQVAGVNITQNSGSPGAASNIRIRGVSTNGDSRPLILLDGRVIEDLSVVNPSDIESINILKDAAAGIYGVRAANGVILVTTKSGRKNSDFKSTLNMYTGFQQTTRKIPLLNATEYALLANEAFAANGEALPFSNVSGLGQGTNWQDEAFETAPIYSVDYTLNKGTEKSTYSLGLSVLSQDGIVGGDKANFNRRNIRFNFDTDILENLKFTSSTIYTNTNKRNLIEDALGSILYNALNMPATTPVNDGNGDFSRPPVTGTGIEVANPLAQIDNAENRTWVNKISGSYGLNYKFYDYFSAETRFQANYSVSTTNTFNQIYSYGNGNVFNIDQSTFVDFKQNFFDYTFDAFVKYERLFNDVHDVKAMMGTSVFKSISRFKTILTSNATGTDLNDVNIAGPVANGDGLAIHRNNNGGSNLSFDSRLLSYFARLQYAYDGKYLFSAVIRRDGSSSFGPENKFGFFPTASVGWVASEEDFLNESEVINFLKFRASYGIIGNDRIDFAGAFRFVSLLSGEAEYVFNNQLVQGIASGPVANPGIKWEQQIPLDIGVDIELFNKINITADYFKKTTEDLLVSAQTSGIIGVAAPGSSVPVVNAGNVENSGFEFSIGYKETVSEDFNFNINYNFTTLDNVVTFVGNSTGIIEGGSFGVGQEPPSRMEAGFPIGYFYGYKTNGLFQTQADVNAHATQTNATPGDLRFVDVNGDGIIDSDDRTYIGDPIADLTMGLNLSFNYKRFDFSAYAFASLGNEIVRNYERNLPLTNRPTYYLDRWTGPGTSNTFPRVTTGATGNNLFSDFYVEDGSFVRLQNVQLGYSFSDKVLEKLSFDKLRFYFSATNLFTLTKYRGYDPTTSNGNPIGGGIDQGFYPNPKTFLFGMNVNF</sequence>
<dbReference type="GO" id="GO:0044718">
    <property type="term" value="P:siderophore transmembrane transport"/>
    <property type="evidence" value="ECO:0007669"/>
    <property type="project" value="TreeGrafter"/>
</dbReference>
<evidence type="ECO:0000256" key="2">
    <source>
        <dbReference type="ARBA" id="ARBA00022448"/>
    </source>
</evidence>
<evidence type="ECO:0000256" key="3">
    <source>
        <dbReference type="ARBA" id="ARBA00022452"/>
    </source>
</evidence>
<dbReference type="InterPro" id="IPR039426">
    <property type="entry name" value="TonB-dep_rcpt-like"/>
</dbReference>
<evidence type="ECO:0000313" key="12">
    <source>
        <dbReference type="Proteomes" id="UP000238882"/>
    </source>
</evidence>
<dbReference type="SUPFAM" id="SSF49464">
    <property type="entry name" value="Carboxypeptidase regulatory domain-like"/>
    <property type="match status" value="1"/>
</dbReference>
<dbReference type="InterPro" id="IPR023996">
    <property type="entry name" value="TonB-dep_OMP_SusC/RagA"/>
</dbReference>
<proteinExistence type="inferred from homology"/>
<organism evidence="11 12">
    <name type="scientific">Polaribacter porphyrae</name>
    <dbReference type="NCBI Taxonomy" id="1137780"/>
    <lineage>
        <taxon>Bacteria</taxon>
        <taxon>Pseudomonadati</taxon>
        <taxon>Bacteroidota</taxon>
        <taxon>Flavobacteriia</taxon>
        <taxon>Flavobacteriales</taxon>
        <taxon>Flavobacteriaceae</taxon>
    </lineage>
</organism>
<comment type="caution">
    <text evidence="11">The sequence shown here is derived from an EMBL/GenBank/DDBJ whole genome shotgun (WGS) entry which is preliminary data.</text>
</comment>
<feature type="domain" description="TonB-dependent receptor plug" evidence="10">
    <location>
        <begin position="113"/>
        <end position="217"/>
    </location>
</feature>
<dbReference type="GO" id="GO:0009279">
    <property type="term" value="C:cell outer membrane"/>
    <property type="evidence" value="ECO:0007669"/>
    <property type="project" value="UniProtKB-SubCell"/>
</dbReference>
<name>A0A2S7WM79_9FLAO</name>
<keyword evidence="3 8" id="KW-1134">Transmembrane beta strand</keyword>
<keyword evidence="5 9" id="KW-0732">Signal</keyword>
<evidence type="ECO:0000256" key="9">
    <source>
        <dbReference type="SAM" id="SignalP"/>
    </source>
</evidence>
<gene>
    <name evidence="11" type="ORF">BTO18_05730</name>
</gene>
<evidence type="ECO:0000256" key="7">
    <source>
        <dbReference type="ARBA" id="ARBA00023237"/>
    </source>
</evidence>
<dbReference type="PROSITE" id="PS52016">
    <property type="entry name" value="TONB_DEPENDENT_REC_3"/>
    <property type="match status" value="1"/>
</dbReference>
<dbReference type="SUPFAM" id="SSF56935">
    <property type="entry name" value="Porins"/>
    <property type="match status" value="1"/>
</dbReference>
<dbReference type="NCBIfam" id="TIGR04056">
    <property type="entry name" value="OMP_RagA_SusC"/>
    <property type="match status" value="1"/>
</dbReference>
<dbReference type="InterPro" id="IPR037066">
    <property type="entry name" value="Plug_dom_sf"/>
</dbReference>
<dbReference type="PANTHER" id="PTHR30069">
    <property type="entry name" value="TONB-DEPENDENT OUTER MEMBRANE RECEPTOR"/>
    <property type="match status" value="1"/>
</dbReference>
<evidence type="ECO:0000313" key="11">
    <source>
        <dbReference type="EMBL" id="PQJ78715.1"/>
    </source>
</evidence>
<reference evidence="11 12" key="1">
    <citation type="submission" date="2016-12" db="EMBL/GenBank/DDBJ databases">
        <title>Trade-off between light-utilization and light-protection in marine flavobacteria.</title>
        <authorList>
            <person name="Kumagai Y."/>
            <person name="Yoshizawa S."/>
            <person name="Kogure K."/>
            <person name="Iwasaki W."/>
        </authorList>
    </citation>
    <scope>NUCLEOTIDE SEQUENCE [LARGE SCALE GENOMIC DNA]</scope>
    <source>
        <strain evidence="11 12">NBRC 108759</strain>
    </source>
</reference>
<keyword evidence="7 8" id="KW-0998">Cell outer membrane</keyword>
<protein>
    <submittedName>
        <fullName evidence="11">SusC/RagA family protein</fullName>
    </submittedName>
</protein>
<dbReference type="GO" id="GO:0015344">
    <property type="term" value="F:siderophore uptake transmembrane transporter activity"/>
    <property type="evidence" value="ECO:0007669"/>
    <property type="project" value="TreeGrafter"/>
</dbReference>
<dbReference type="Gene3D" id="2.170.130.10">
    <property type="entry name" value="TonB-dependent receptor, plug domain"/>
    <property type="match status" value="1"/>
</dbReference>
<comment type="subcellular location">
    <subcellularLocation>
        <location evidence="1 8">Cell outer membrane</location>
        <topology evidence="1 8">Multi-pass membrane protein</topology>
    </subcellularLocation>
</comment>
<dbReference type="InterPro" id="IPR012910">
    <property type="entry name" value="Plug_dom"/>
</dbReference>
<evidence type="ECO:0000259" key="10">
    <source>
        <dbReference type="Pfam" id="PF07715"/>
    </source>
</evidence>
<evidence type="ECO:0000256" key="5">
    <source>
        <dbReference type="ARBA" id="ARBA00022729"/>
    </source>
</evidence>
<evidence type="ECO:0000256" key="1">
    <source>
        <dbReference type="ARBA" id="ARBA00004571"/>
    </source>
</evidence>
<dbReference type="InterPro" id="IPR023997">
    <property type="entry name" value="TonB-dep_OMP_SusC/RagA_CS"/>
</dbReference>
<dbReference type="Pfam" id="PF07715">
    <property type="entry name" value="Plug"/>
    <property type="match status" value="1"/>
</dbReference>
<dbReference type="NCBIfam" id="TIGR04057">
    <property type="entry name" value="SusC_RagA_signa"/>
    <property type="match status" value="1"/>
</dbReference>
<dbReference type="Proteomes" id="UP000238882">
    <property type="component" value="Unassembled WGS sequence"/>
</dbReference>
<keyword evidence="12" id="KW-1185">Reference proteome</keyword>
<dbReference type="Gene3D" id="2.40.170.20">
    <property type="entry name" value="TonB-dependent receptor, beta-barrel domain"/>
    <property type="match status" value="1"/>
</dbReference>
<dbReference type="OrthoDB" id="9768177at2"/>
<evidence type="ECO:0000256" key="4">
    <source>
        <dbReference type="ARBA" id="ARBA00022692"/>
    </source>
</evidence>
<dbReference type="InterPro" id="IPR008969">
    <property type="entry name" value="CarboxyPept-like_regulatory"/>
</dbReference>
<dbReference type="Pfam" id="PF13715">
    <property type="entry name" value="CarbopepD_reg_2"/>
    <property type="match status" value="1"/>
</dbReference>
<feature type="signal peptide" evidence="9">
    <location>
        <begin position="1"/>
        <end position="19"/>
    </location>
</feature>
<dbReference type="AlphaFoldDB" id="A0A2S7WM79"/>
<evidence type="ECO:0000256" key="6">
    <source>
        <dbReference type="ARBA" id="ARBA00023136"/>
    </source>
</evidence>
<feature type="chain" id="PRO_5015664705" evidence="9">
    <location>
        <begin position="20"/>
        <end position="1017"/>
    </location>
</feature>
<keyword evidence="2 8" id="KW-0813">Transport</keyword>